<dbReference type="InterPro" id="IPR011009">
    <property type="entry name" value="Kinase-like_dom_sf"/>
</dbReference>
<accession>A0A1X7I1N6</accession>
<organism evidence="2 3">
    <name type="scientific">Corynebacterium pollutisoli</name>
    <dbReference type="NCBI Taxonomy" id="1610489"/>
    <lineage>
        <taxon>Bacteria</taxon>
        <taxon>Bacillati</taxon>
        <taxon>Actinomycetota</taxon>
        <taxon>Actinomycetes</taxon>
        <taxon>Mycobacteriales</taxon>
        <taxon>Corynebacteriaceae</taxon>
        <taxon>Corynebacterium</taxon>
    </lineage>
</organism>
<evidence type="ECO:0000313" key="3">
    <source>
        <dbReference type="Proteomes" id="UP000193309"/>
    </source>
</evidence>
<reference evidence="3" key="1">
    <citation type="submission" date="2017-04" db="EMBL/GenBank/DDBJ databases">
        <authorList>
            <person name="Varghese N."/>
            <person name="Submissions S."/>
        </authorList>
    </citation>
    <scope>NUCLEOTIDE SEQUENCE [LARGE SCALE GENOMIC DNA]</scope>
    <source>
        <strain evidence="3">VDS</strain>
    </source>
</reference>
<dbReference type="Proteomes" id="UP000193309">
    <property type="component" value="Unassembled WGS sequence"/>
</dbReference>
<dbReference type="CDD" id="cd06259">
    <property type="entry name" value="YdcF-like"/>
    <property type="match status" value="1"/>
</dbReference>
<dbReference type="RefSeq" id="WP_240309083.1">
    <property type="nucleotide sequence ID" value="NZ_FXAR01000001.1"/>
</dbReference>
<protein>
    <submittedName>
        <fullName evidence="2">DUF218 domain-containing protein</fullName>
    </submittedName>
</protein>
<dbReference type="InterPro" id="IPR003848">
    <property type="entry name" value="DUF218"/>
</dbReference>
<dbReference type="PANTHER" id="PTHR30336">
    <property type="entry name" value="INNER MEMBRANE PROTEIN, PROBABLE PERMEASE"/>
    <property type="match status" value="1"/>
</dbReference>
<dbReference type="InterPro" id="IPR051599">
    <property type="entry name" value="Cell_Envelope_Assoc"/>
</dbReference>
<dbReference type="GO" id="GO:0005886">
    <property type="term" value="C:plasma membrane"/>
    <property type="evidence" value="ECO:0007669"/>
    <property type="project" value="TreeGrafter"/>
</dbReference>
<dbReference type="Pfam" id="PF02698">
    <property type="entry name" value="DUF218"/>
    <property type="match status" value="1"/>
</dbReference>
<name>A0A1X7I1N6_9CORY</name>
<dbReference type="EMBL" id="FXAR01000001">
    <property type="protein sequence ID" value="SMG07825.1"/>
    <property type="molecule type" value="Genomic_DNA"/>
</dbReference>
<dbReference type="SUPFAM" id="SSF56112">
    <property type="entry name" value="Protein kinase-like (PK-like)"/>
    <property type="match status" value="1"/>
</dbReference>
<feature type="domain" description="DUF218" evidence="1">
    <location>
        <begin position="21"/>
        <end position="161"/>
    </location>
</feature>
<gene>
    <name evidence="2" type="ORF">SAMN06295981_0289</name>
</gene>
<keyword evidence="3" id="KW-1185">Reference proteome</keyword>
<dbReference type="AlphaFoldDB" id="A0A1X7I1N6"/>
<dbReference type="PANTHER" id="PTHR30336:SF20">
    <property type="entry name" value="DUF218 DOMAIN-CONTAINING PROTEIN"/>
    <property type="match status" value="1"/>
</dbReference>
<evidence type="ECO:0000313" key="2">
    <source>
        <dbReference type="EMBL" id="SMG07825.1"/>
    </source>
</evidence>
<proteinExistence type="predicted"/>
<sequence length="206" mass="22413">MIRILLHAYRRRRPPAPADSLAVLGTAQYDGTASRQFAARLDHAVALWEAGAARHIYTLGGKLPGDRFTEAQVGRRHLVERGVPAASVTEVAEGNDTVGSYQALVEKHEPGRVIVVTDPNHALRAEILARQAGMDAVASPTQTSPTQFPSVAWWRTLAHEVGGMAVVDVSRVLGRSRADRLETLLRRLEAGLRPSRRARHDALAGE</sequence>
<evidence type="ECO:0000259" key="1">
    <source>
        <dbReference type="Pfam" id="PF02698"/>
    </source>
</evidence>
<dbReference type="STRING" id="1610489.SAMN06295981_0289"/>